<evidence type="ECO:0000313" key="2">
    <source>
        <dbReference type="EMBL" id="VEL10833.1"/>
    </source>
</evidence>
<dbReference type="EMBL" id="CAAALY010010059">
    <property type="protein sequence ID" value="VEL10833.1"/>
    <property type="molecule type" value="Genomic_DNA"/>
</dbReference>
<gene>
    <name evidence="2" type="ORF">PXEA_LOCUS4273</name>
</gene>
<keyword evidence="3" id="KW-1185">Reference proteome</keyword>
<evidence type="ECO:0000313" key="3">
    <source>
        <dbReference type="Proteomes" id="UP000784294"/>
    </source>
</evidence>
<comment type="caution">
    <text evidence="2">The sequence shown here is derived from an EMBL/GenBank/DDBJ whole genome shotgun (WGS) entry which is preliminary data.</text>
</comment>
<accession>A0A3S4ZGD6</accession>
<name>A0A3S4ZGD6_9PLAT</name>
<feature type="region of interest" description="Disordered" evidence="1">
    <location>
        <begin position="27"/>
        <end position="53"/>
    </location>
</feature>
<protein>
    <submittedName>
        <fullName evidence="2">Uncharacterized protein</fullName>
    </submittedName>
</protein>
<dbReference type="AlphaFoldDB" id="A0A3S4ZGD6"/>
<dbReference type="Proteomes" id="UP000784294">
    <property type="component" value="Unassembled WGS sequence"/>
</dbReference>
<evidence type="ECO:0000256" key="1">
    <source>
        <dbReference type="SAM" id="MobiDB-lite"/>
    </source>
</evidence>
<proteinExistence type="predicted"/>
<reference evidence="2" key="1">
    <citation type="submission" date="2018-11" db="EMBL/GenBank/DDBJ databases">
        <authorList>
            <consortium name="Pathogen Informatics"/>
        </authorList>
    </citation>
    <scope>NUCLEOTIDE SEQUENCE</scope>
</reference>
<organism evidence="2 3">
    <name type="scientific">Protopolystoma xenopodis</name>
    <dbReference type="NCBI Taxonomy" id="117903"/>
    <lineage>
        <taxon>Eukaryota</taxon>
        <taxon>Metazoa</taxon>
        <taxon>Spiralia</taxon>
        <taxon>Lophotrochozoa</taxon>
        <taxon>Platyhelminthes</taxon>
        <taxon>Monogenea</taxon>
        <taxon>Polyopisthocotylea</taxon>
        <taxon>Polystomatidea</taxon>
        <taxon>Polystomatidae</taxon>
        <taxon>Protopolystoma</taxon>
    </lineage>
</organism>
<sequence>MAVIRSALLVAKSVVEACGRLPAVEITGFSRPDQHPPSADQPRSTEALEQPLHKPQMLLDPVVEGDFPSKADLCGPGGEINSEEADEARFIPKI</sequence>